<gene>
    <name evidence="1" type="ORF">ACN42_g5939</name>
</gene>
<evidence type="ECO:0000313" key="2">
    <source>
        <dbReference type="Proteomes" id="UP000055045"/>
    </source>
</evidence>
<dbReference type="Proteomes" id="UP000055045">
    <property type="component" value="Unassembled WGS sequence"/>
</dbReference>
<organism evidence="1 2">
    <name type="scientific">Penicillium freii</name>
    <dbReference type="NCBI Taxonomy" id="48697"/>
    <lineage>
        <taxon>Eukaryota</taxon>
        <taxon>Fungi</taxon>
        <taxon>Dikarya</taxon>
        <taxon>Ascomycota</taxon>
        <taxon>Pezizomycotina</taxon>
        <taxon>Eurotiomycetes</taxon>
        <taxon>Eurotiomycetidae</taxon>
        <taxon>Eurotiales</taxon>
        <taxon>Aspergillaceae</taxon>
        <taxon>Penicillium</taxon>
    </lineage>
</organism>
<sequence>MPSASCRSTNLDKLLYYPCCILNTYHMEIVDWVSGEKWVSTGAYCSNHKPYGYPHYIILDHPSFGAGMPLQLHIFHSYNGSFPAEITSFQIQGLWYMRARMSSLGYRWFHDVKGSANLILNMNSNLLTCQ</sequence>
<keyword evidence="2" id="KW-1185">Reference proteome</keyword>
<name>A0A101MII2_PENFR</name>
<evidence type="ECO:0000313" key="1">
    <source>
        <dbReference type="EMBL" id="KUM61170.1"/>
    </source>
</evidence>
<dbReference type="EMBL" id="LLXE01000145">
    <property type="protein sequence ID" value="KUM61170.1"/>
    <property type="molecule type" value="Genomic_DNA"/>
</dbReference>
<dbReference type="AlphaFoldDB" id="A0A101MII2"/>
<accession>A0A101MII2</accession>
<proteinExistence type="predicted"/>
<reference evidence="1 2" key="1">
    <citation type="submission" date="2015-10" db="EMBL/GenBank/DDBJ databases">
        <title>Genome sequencing of Penicillium freii.</title>
        <authorList>
            <person name="Nguyen H.D."/>
            <person name="Visagie C.M."/>
            <person name="Seifert K.A."/>
        </authorList>
    </citation>
    <scope>NUCLEOTIDE SEQUENCE [LARGE SCALE GENOMIC DNA]</scope>
    <source>
        <strain evidence="1 2">DAOM 242723</strain>
    </source>
</reference>
<protein>
    <submittedName>
        <fullName evidence="1">Uncharacterized protein</fullName>
    </submittedName>
</protein>
<comment type="caution">
    <text evidence="1">The sequence shown here is derived from an EMBL/GenBank/DDBJ whole genome shotgun (WGS) entry which is preliminary data.</text>
</comment>